<organism evidence="1 2">
    <name type="scientific">Saccharibacillus alkalitolerans</name>
    <dbReference type="NCBI Taxonomy" id="2705290"/>
    <lineage>
        <taxon>Bacteria</taxon>
        <taxon>Bacillati</taxon>
        <taxon>Bacillota</taxon>
        <taxon>Bacilli</taxon>
        <taxon>Bacillales</taxon>
        <taxon>Paenibacillaceae</taxon>
        <taxon>Saccharibacillus</taxon>
    </lineage>
</organism>
<proteinExistence type="predicted"/>
<comment type="caution">
    <text evidence="1">The sequence shown here is derived from an EMBL/GenBank/DDBJ whole genome shotgun (WGS) entry which is preliminary data.</text>
</comment>
<keyword evidence="2" id="KW-1185">Reference proteome</keyword>
<gene>
    <name evidence="1" type="ORF">GYN08_12865</name>
</gene>
<name>A0ABX0F7C2_9BACL</name>
<dbReference type="EMBL" id="JAAFGS010000004">
    <property type="protein sequence ID" value="NGZ76213.1"/>
    <property type="molecule type" value="Genomic_DNA"/>
</dbReference>
<evidence type="ECO:0000313" key="1">
    <source>
        <dbReference type="EMBL" id="NGZ76213.1"/>
    </source>
</evidence>
<accession>A0ABX0F7C2</accession>
<reference evidence="1 2" key="1">
    <citation type="submission" date="2020-01" db="EMBL/GenBank/DDBJ databases">
        <title>Polyphasic characterisation and genomic insights into a novel alkali tolerant bacterium VR-M41.</title>
        <authorList>
            <person name="Vemuluri V.R."/>
        </authorList>
    </citation>
    <scope>NUCLEOTIDE SEQUENCE [LARGE SCALE GENOMIC DNA]</scope>
    <source>
        <strain evidence="1 2">VR-M41</strain>
    </source>
</reference>
<evidence type="ECO:0008006" key="3">
    <source>
        <dbReference type="Google" id="ProtNLM"/>
    </source>
</evidence>
<dbReference type="RefSeq" id="WP_166274823.1">
    <property type="nucleotide sequence ID" value="NZ_JAAFGS010000004.1"/>
</dbReference>
<dbReference type="Proteomes" id="UP000800303">
    <property type="component" value="Unassembled WGS sequence"/>
</dbReference>
<protein>
    <recommendedName>
        <fullName evidence="3">HTH cro/C1-type domain-containing protein</fullName>
    </recommendedName>
</protein>
<sequence>MMTTSNPLRSAITQNMWKLGYNFAVLSEKSDIHRGTLSMIFVGGNSRISPMSFHHLTKISRALELPEDAFFNLYVDECFFCGKPNWSRIEPFLERCIEMGYPDFLEKVLHRLKGEPRYLPLLFQLAERQQKEETKPLTERLYEYVLAHNRDRHSDEKAICHYRLFLFELSEDEENNFRALNAFLPYRDNLPYGLKLESLIVMGNLCYNRMDTEALENVADELIALCLHLFGTEEHPPDKPFKPDRKLERPAAVYYGHGYMMKQIALSERNEYQEAEACSSLYESLGWLAGSEDGAEEAVSMLRRFAHANRVGCRLLAGDLDALPAYIRLLEAYPKETVSGLIVLLKTATRCAISVDPWLRRFPLDLQKYLDLQDDAGSRQLSRNRFARLLYQLAIYHFSRGRLEESLQAALQSCELSHQLNNHRMFRLLSSLTLMYSGQAEPTEL</sequence>
<evidence type="ECO:0000313" key="2">
    <source>
        <dbReference type="Proteomes" id="UP000800303"/>
    </source>
</evidence>